<dbReference type="EMBL" id="JARBHB010000016">
    <property type="protein sequence ID" value="KAJ8867010.1"/>
    <property type="molecule type" value="Genomic_DNA"/>
</dbReference>
<evidence type="ECO:0000313" key="1">
    <source>
        <dbReference type="EMBL" id="KAJ8867010.1"/>
    </source>
</evidence>
<organism evidence="1 2">
    <name type="scientific">Dryococelus australis</name>
    <dbReference type="NCBI Taxonomy" id="614101"/>
    <lineage>
        <taxon>Eukaryota</taxon>
        <taxon>Metazoa</taxon>
        <taxon>Ecdysozoa</taxon>
        <taxon>Arthropoda</taxon>
        <taxon>Hexapoda</taxon>
        <taxon>Insecta</taxon>
        <taxon>Pterygota</taxon>
        <taxon>Neoptera</taxon>
        <taxon>Polyneoptera</taxon>
        <taxon>Phasmatodea</taxon>
        <taxon>Verophasmatodea</taxon>
        <taxon>Anareolatae</taxon>
        <taxon>Phasmatidae</taxon>
        <taxon>Eurycanthinae</taxon>
        <taxon>Dryococelus</taxon>
    </lineage>
</organism>
<proteinExistence type="predicted"/>
<protein>
    <submittedName>
        <fullName evidence="1">Uncharacterized protein</fullName>
    </submittedName>
</protein>
<reference evidence="1 2" key="1">
    <citation type="submission" date="2023-02" db="EMBL/GenBank/DDBJ databases">
        <title>LHISI_Scaffold_Assembly.</title>
        <authorList>
            <person name="Stuart O.P."/>
            <person name="Cleave R."/>
            <person name="Magrath M.J.L."/>
            <person name="Mikheyev A.S."/>
        </authorList>
    </citation>
    <scope>NUCLEOTIDE SEQUENCE [LARGE SCALE GENOMIC DNA]</scope>
    <source>
        <strain evidence="1">Daus_M_001</strain>
        <tissue evidence="1">Leg muscle</tissue>
    </source>
</reference>
<name>A0ABQ9G3F8_9NEOP</name>
<accession>A0ABQ9G3F8</accession>
<comment type="caution">
    <text evidence="1">The sequence shown here is derived from an EMBL/GenBank/DDBJ whole genome shotgun (WGS) entry which is preliminary data.</text>
</comment>
<evidence type="ECO:0000313" key="2">
    <source>
        <dbReference type="Proteomes" id="UP001159363"/>
    </source>
</evidence>
<dbReference type="Proteomes" id="UP001159363">
    <property type="component" value="Chromosome 15"/>
</dbReference>
<gene>
    <name evidence="1" type="ORF">PR048_032872</name>
</gene>
<keyword evidence="2" id="KW-1185">Reference proteome</keyword>
<sequence>MRHRAIVCPDFSPKQEKLKIIEVEESGDEKGSSTLSGQCQKGSVLIQALQVKLTMSSMTLIVDHKDMKNLKENYSFNNEVLDQPVICGNITRISKSSSHVRELKMNIHLTDLVNIDDPTDPLASIADLWKLEVLVISDPKEYFKRSDEEVIVLDHFRRNL</sequence>